<name>A0A562T075_CHIJA</name>
<proteinExistence type="inferred from homology"/>
<evidence type="ECO:0000256" key="2">
    <source>
        <dbReference type="ARBA" id="ARBA00004824"/>
    </source>
</evidence>
<protein>
    <recommendedName>
        <fullName evidence="6">branched-chain-amino-acid transaminase</fullName>
        <ecNumber evidence="6">2.6.1.42</ecNumber>
    </recommendedName>
</protein>
<evidence type="ECO:0000256" key="9">
    <source>
        <dbReference type="ARBA" id="ARBA00048798"/>
    </source>
</evidence>
<dbReference type="InterPro" id="IPR043131">
    <property type="entry name" value="BCAT-like_N"/>
</dbReference>
<comment type="pathway">
    <text evidence="4">Amino-acid biosynthesis; L-leucine biosynthesis; L-leucine from 3-methyl-2-oxobutanoate: step 4/4.</text>
</comment>
<keyword evidence="11" id="KW-0808">Transferase</keyword>
<comment type="catalytic activity">
    <reaction evidence="9">
        <text>L-isoleucine + 2-oxoglutarate = (S)-3-methyl-2-oxopentanoate + L-glutamate</text>
        <dbReference type="Rhea" id="RHEA:24801"/>
        <dbReference type="ChEBI" id="CHEBI:16810"/>
        <dbReference type="ChEBI" id="CHEBI:29985"/>
        <dbReference type="ChEBI" id="CHEBI:35146"/>
        <dbReference type="ChEBI" id="CHEBI:58045"/>
        <dbReference type="EC" id="2.6.1.42"/>
    </reaction>
</comment>
<comment type="caution">
    <text evidence="11">The sequence shown here is derived from an EMBL/GenBank/DDBJ whole genome shotgun (WGS) entry which is preliminary data.</text>
</comment>
<comment type="cofactor">
    <cofactor evidence="1">
        <name>pyridoxal 5'-phosphate</name>
        <dbReference type="ChEBI" id="CHEBI:597326"/>
    </cofactor>
</comment>
<dbReference type="GO" id="GO:0008652">
    <property type="term" value="P:amino acid biosynthetic process"/>
    <property type="evidence" value="ECO:0007669"/>
    <property type="project" value="UniProtKB-ARBA"/>
</dbReference>
<dbReference type="Pfam" id="PF01063">
    <property type="entry name" value="Aminotran_4"/>
    <property type="match status" value="1"/>
</dbReference>
<dbReference type="SUPFAM" id="SSF56752">
    <property type="entry name" value="D-aminoacid aminotransferase-like PLP-dependent enzymes"/>
    <property type="match status" value="1"/>
</dbReference>
<comment type="catalytic activity">
    <reaction evidence="8">
        <text>L-valine + 2-oxoglutarate = 3-methyl-2-oxobutanoate + L-glutamate</text>
        <dbReference type="Rhea" id="RHEA:24813"/>
        <dbReference type="ChEBI" id="CHEBI:11851"/>
        <dbReference type="ChEBI" id="CHEBI:16810"/>
        <dbReference type="ChEBI" id="CHEBI:29985"/>
        <dbReference type="ChEBI" id="CHEBI:57762"/>
        <dbReference type="EC" id="2.6.1.42"/>
    </reaction>
</comment>
<comment type="pathway">
    <text evidence="2">Amino-acid biosynthesis; L-isoleucine biosynthesis; L-isoleucine from 2-oxobutanoate: step 4/4.</text>
</comment>
<dbReference type="EC" id="2.6.1.42" evidence="6"/>
<dbReference type="Gene3D" id="3.30.470.10">
    <property type="match status" value="1"/>
</dbReference>
<dbReference type="PANTHER" id="PTHR42743">
    <property type="entry name" value="AMINO-ACID AMINOTRANSFERASE"/>
    <property type="match status" value="1"/>
</dbReference>
<dbReference type="InterPro" id="IPR036038">
    <property type="entry name" value="Aminotransferase-like"/>
</dbReference>
<dbReference type="GO" id="GO:0004084">
    <property type="term" value="F:branched-chain-amino-acid transaminase activity"/>
    <property type="evidence" value="ECO:0007669"/>
    <property type="project" value="UniProtKB-EC"/>
</dbReference>
<keyword evidence="7" id="KW-0663">Pyridoxal phosphate</keyword>
<dbReference type="FunFam" id="3.20.10.10:FF:000002">
    <property type="entry name" value="D-alanine aminotransferase"/>
    <property type="match status" value="1"/>
</dbReference>
<dbReference type="InterPro" id="IPR043132">
    <property type="entry name" value="BCAT-like_C"/>
</dbReference>
<dbReference type="OrthoDB" id="9805628at2"/>
<dbReference type="GO" id="GO:0046394">
    <property type="term" value="P:carboxylic acid biosynthetic process"/>
    <property type="evidence" value="ECO:0007669"/>
    <property type="project" value="UniProtKB-ARBA"/>
</dbReference>
<dbReference type="Proteomes" id="UP000316778">
    <property type="component" value="Unassembled WGS sequence"/>
</dbReference>
<dbReference type="Gene3D" id="3.20.10.10">
    <property type="entry name" value="D-amino Acid Aminotransferase, subunit A, domain 2"/>
    <property type="match status" value="1"/>
</dbReference>
<comment type="pathway">
    <text evidence="3">Amino-acid biosynthesis; L-valine biosynthesis; L-valine from pyruvate: step 4/4.</text>
</comment>
<evidence type="ECO:0000256" key="3">
    <source>
        <dbReference type="ARBA" id="ARBA00004931"/>
    </source>
</evidence>
<dbReference type="InterPro" id="IPR001544">
    <property type="entry name" value="Aminotrans_IV"/>
</dbReference>
<evidence type="ECO:0000256" key="4">
    <source>
        <dbReference type="ARBA" id="ARBA00005072"/>
    </source>
</evidence>
<sequence>MNTFTYINNTFVPAAAAALQVSDLALQRGYGIFDFFKTLEGRPVFLEEHLDRFCTSAAQMRLPLQKSREELKGIIRELLQRNHLPASGIRLTLTGGYSPDGYSITAPNLVITQQPLRLPAADAFEQGLRLLSYPHRRQLPEVKSLDYLMAIWLQPHIREHQADDVLYRQHGLVTECPRANFFIVTGDDTVMTPARDTLKGIIRNKVLQLARKRYKTEEGDVTLAAAQKAKEAFITSTTRHILPVLALDGRPVGEGRPGPVTTALSKALEELVTAHIRG</sequence>
<evidence type="ECO:0000256" key="8">
    <source>
        <dbReference type="ARBA" id="ARBA00048212"/>
    </source>
</evidence>
<dbReference type="PANTHER" id="PTHR42743:SF11">
    <property type="entry name" value="AMINODEOXYCHORISMATE LYASE"/>
    <property type="match status" value="1"/>
</dbReference>
<reference evidence="11 12" key="1">
    <citation type="journal article" date="2013" name="Stand. Genomic Sci.">
        <title>Genomic Encyclopedia of Type Strains, Phase I: The one thousand microbial genomes (KMG-I) project.</title>
        <authorList>
            <person name="Kyrpides N.C."/>
            <person name="Woyke T."/>
            <person name="Eisen J.A."/>
            <person name="Garrity G."/>
            <person name="Lilburn T.G."/>
            <person name="Beck B.J."/>
            <person name="Whitman W.B."/>
            <person name="Hugenholtz P."/>
            <person name="Klenk H.P."/>
        </authorList>
    </citation>
    <scope>NUCLEOTIDE SEQUENCE [LARGE SCALE GENOMIC DNA]</scope>
    <source>
        <strain evidence="11 12">DSM 13484</strain>
    </source>
</reference>
<comment type="similarity">
    <text evidence="5">Belongs to the class-IV pyridoxal-phosphate-dependent aminotransferase family.</text>
</comment>
<evidence type="ECO:0000256" key="6">
    <source>
        <dbReference type="ARBA" id="ARBA00013053"/>
    </source>
</evidence>
<keyword evidence="12" id="KW-1185">Reference proteome</keyword>
<organism evidence="11 12">
    <name type="scientific">Chitinophaga japonensis</name>
    <name type="common">Flexibacter japonensis</name>
    <dbReference type="NCBI Taxonomy" id="104662"/>
    <lineage>
        <taxon>Bacteria</taxon>
        <taxon>Pseudomonadati</taxon>
        <taxon>Bacteroidota</taxon>
        <taxon>Chitinophagia</taxon>
        <taxon>Chitinophagales</taxon>
        <taxon>Chitinophagaceae</taxon>
        <taxon>Chitinophaga</taxon>
    </lineage>
</organism>
<accession>A0A562T075</accession>
<dbReference type="RefSeq" id="WP_145716642.1">
    <property type="nucleotide sequence ID" value="NZ_BAAAFY010000004.1"/>
</dbReference>
<evidence type="ECO:0000256" key="1">
    <source>
        <dbReference type="ARBA" id="ARBA00001933"/>
    </source>
</evidence>
<evidence type="ECO:0000256" key="10">
    <source>
        <dbReference type="ARBA" id="ARBA00049229"/>
    </source>
</evidence>
<dbReference type="InterPro" id="IPR050571">
    <property type="entry name" value="Class-IV_PLP-Dep_Aminotrnsfr"/>
</dbReference>
<evidence type="ECO:0000256" key="7">
    <source>
        <dbReference type="ARBA" id="ARBA00022898"/>
    </source>
</evidence>
<evidence type="ECO:0000313" key="12">
    <source>
        <dbReference type="Proteomes" id="UP000316778"/>
    </source>
</evidence>
<gene>
    <name evidence="11" type="ORF">LX66_3926</name>
</gene>
<dbReference type="EMBL" id="VLLG01000004">
    <property type="protein sequence ID" value="TWI86664.1"/>
    <property type="molecule type" value="Genomic_DNA"/>
</dbReference>
<evidence type="ECO:0000313" key="11">
    <source>
        <dbReference type="EMBL" id="TWI86664.1"/>
    </source>
</evidence>
<evidence type="ECO:0000256" key="5">
    <source>
        <dbReference type="ARBA" id="ARBA00009320"/>
    </source>
</evidence>
<dbReference type="AlphaFoldDB" id="A0A562T075"/>
<keyword evidence="11" id="KW-0032">Aminotransferase</keyword>
<comment type="catalytic activity">
    <reaction evidence="10">
        <text>L-leucine + 2-oxoglutarate = 4-methyl-2-oxopentanoate + L-glutamate</text>
        <dbReference type="Rhea" id="RHEA:18321"/>
        <dbReference type="ChEBI" id="CHEBI:16810"/>
        <dbReference type="ChEBI" id="CHEBI:17865"/>
        <dbReference type="ChEBI" id="CHEBI:29985"/>
        <dbReference type="ChEBI" id="CHEBI:57427"/>
        <dbReference type="EC" id="2.6.1.42"/>
    </reaction>
</comment>